<protein>
    <recommendedName>
        <fullName evidence="6 15">tRNA (guanine-N(1)-)-methyltransferase</fullName>
        <ecNumber evidence="5 15">2.1.1.228</ecNumber>
    </recommendedName>
    <alternativeName>
        <fullName evidence="12 15">M1G-methyltransferase</fullName>
    </alternativeName>
    <alternativeName>
        <fullName evidence="13 15">tRNA [GM37] methyltransferase</fullName>
    </alternativeName>
</protein>
<dbReference type="GO" id="GO:0002939">
    <property type="term" value="P:tRNA N1-guanine methylation"/>
    <property type="evidence" value="ECO:0007669"/>
    <property type="project" value="TreeGrafter"/>
</dbReference>
<evidence type="ECO:0000256" key="17">
    <source>
        <dbReference type="RuleBase" id="RU003464"/>
    </source>
</evidence>
<keyword evidence="11 15" id="KW-0819">tRNA processing</keyword>
<dbReference type="InterPro" id="IPR029026">
    <property type="entry name" value="tRNA_m1G_MTases_N"/>
</dbReference>
<evidence type="ECO:0000256" key="3">
    <source>
        <dbReference type="ARBA" id="ARBA00007630"/>
    </source>
</evidence>
<dbReference type="OrthoDB" id="9807416at2"/>
<evidence type="ECO:0000256" key="15">
    <source>
        <dbReference type="HAMAP-Rule" id="MF_00605"/>
    </source>
</evidence>
<evidence type="ECO:0000256" key="9">
    <source>
        <dbReference type="ARBA" id="ARBA00022679"/>
    </source>
</evidence>
<evidence type="ECO:0000256" key="6">
    <source>
        <dbReference type="ARBA" id="ARBA00014679"/>
    </source>
</evidence>
<dbReference type="GO" id="GO:0052906">
    <property type="term" value="F:tRNA (guanine(37)-N1)-methyltransferase activity"/>
    <property type="evidence" value="ECO:0007669"/>
    <property type="project" value="UniProtKB-UniRule"/>
</dbReference>
<sequence>MRFDIFTLFPDVFYPYINTSILQRACAGQIVEINIHNIRDWSTDKHHTTDDTPFGGGGGMVMKPDPIFNAVESVAQGKPDCPVVLMTPQGRQLTHSLAEQFSREPRLMILCGRYEGVDERVRRFLVTDEISMGDYVLSGGELPALVLLEAVTRLLPGALGDPDGAFDDSFANGLLEYPHYTRPAAFRDWTVPDELLSGNHQAIALWRRRQSLLRTLQKRPDLLLSAQLSQQDIDILKELASENNLKIPKGILE</sequence>
<dbReference type="FunFam" id="3.40.1280.10:FF:000001">
    <property type="entry name" value="tRNA (guanine-N(1)-)-methyltransferase"/>
    <property type="match status" value="1"/>
</dbReference>
<keyword evidence="8 15" id="KW-0489">Methyltransferase</keyword>
<feature type="domain" description="tRNA methyltransferase TRMD/TRM10-type" evidence="18">
    <location>
        <begin position="1"/>
        <end position="223"/>
    </location>
</feature>
<dbReference type="SUPFAM" id="SSF75217">
    <property type="entry name" value="alpha/beta knot"/>
    <property type="match status" value="1"/>
</dbReference>
<evidence type="ECO:0000256" key="12">
    <source>
        <dbReference type="ARBA" id="ARBA00029736"/>
    </source>
</evidence>
<evidence type="ECO:0000256" key="14">
    <source>
        <dbReference type="ARBA" id="ARBA00047783"/>
    </source>
</evidence>
<dbReference type="Gene3D" id="1.10.1270.20">
    <property type="entry name" value="tRNA(m1g37)methyltransferase, domain 2"/>
    <property type="match status" value="1"/>
</dbReference>
<feature type="binding site" evidence="15 16">
    <location>
        <position position="112"/>
    </location>
    <ligand>
        <name>S-adenosyl-L-methionine</name>
        <dbReference type="ChEBI" id="CHEBI:59789"/>
    </ligand>
</feature>
<evidence type="ECO:0000313" key="19">
    <source>
        <dbReference type="EMBL" id="REG10255.1"/>
    </source>
</evidence>
<dbReference type="RefSeq" id="WP_116223447.1">
    <property type="nucleotide sequence ID" value="NZ_AP018437.1"/>
</dbReference>
<evidence type="ECO:0000259" key="18">
    <source>
        <dbReference type="Pfam" id="PF01746"/>
    </source>
</evidence>
<comment type="function">
    <text evidence="1 15 17">Specifically methylates guanosine-37 in various tRNAs.</text>
</comment>
<evidence type="ECO:0000256" key="11">
    <source>
        <dbReference type="ARBA" id="ARBA00022694"/>
    </source>
</evidence>
<dbReference type="GO" id="GO:0005829">
    <property type="term" value="C:cytosol"/>
    <property type="evidence" value="ECO:0007669"/>
    <property type="project" value="TreeGrafter"/>
</dbReference>
<reference evidence="19 20" key="1">
    <citation type="submission" date="2018-08" db="EMBL/GenBank/DDBJ databases">
        <title>Genomic Encyclopedia of Type Strains, Phase IV (KMG-IV): sequencing the most valuable type-strain genomes for metagenomic binning, comparative biology and taxonomic classification.</title>
        <authorList>
            <person name="Goeker M."/>
        </authorList>
    </citation>
    <scope>NUCLEOTIDE SEQUENCE [LARGE SCALE GENOMIC DNA]</scope>
    <source>
        <strain evidence="19 20">DSM 23923</strain>
    </source>
</reference>
<keyword evidence="20" id="KW-1185">Reference proteome</keyword>
<dbReference type="Proteomes" id="UP000256388">
    <property type="component" value="Unassembled WGS sequence"/>
</dbReference>
<dbReference type="CDD" id="cd18080">
    <property type="entry name" value="TrmD-like"/>
    <property type="match status" value="1"/>
</dbReference>
<dbReference type="InterPro" id="IPR023148">
    <property type="entry name" value="tRNA_m1G_MeTrfase_C_sf"/>
</dbReference>
<comment type="similarity">
    <text evidence="3 15 17">Belongs to the RNA methyltransferase TrmD family.</text>
</comment>
<gene>
    <name evidence="15" type="primary">trmD</name>
    <name evidence="19" type="ORF">DFR64_0108</name>
</gene>
<dbReference type="AlphaFoldDB" id="A0A347ZV28"/>
<dbReference type="PANTHER" id="PTHR46417:SF1">
    <property type="entry name" value="TRNA (GUANINE-N(1)-)-METHYLTRANSFERASE"/>
    <property type="match status" value="1"/>
</dbReference>
<evidence type="ECO:0000256" key="10">
    <source>
        <dbReference type="ARBA" id="ARBA00022691"/>
    </source>
</evidence>
<keyword evidence="9 15" id="KW-0808">Transferase</keyword>
<evidence type="ECO:0000256" key="5">
    <source>
        <dbReference type="ARBA" id="ARBA00012807"/>
    </source>
</evidence>
<keyword evidence="10 15" id="KW-0949">S-adenosyl-L-methionine</keyword>
<dbReference type="PANTHER" id="PTHR46417">
    <property type="entry name" value="TRNA (GUANINE-N(1)-)-METHYLTRANSFERASE"/>
    <property type="match status" value="1"/>
</dbReference>
<dbReference type="EMBL" id="QUMS01000001">
    <property type="protein sequence ID" value="REG10255.1"/>
    <property type="molecule type" value="Genomic_DNA"/>
</dbReference>
<feature type="binding site" evidence="15 16">
    <location>
        <begin position="132"/>
        <end position="137"/>
    </location>
    <ligand>
        <name>S-adenosyl-L-methionine</name>
        <dbReference type="ChEBI" id="CHEBI:59789"/>
    </ligand>
</feature>
<name>A0A347ZV28_9CHLR</name>
<dbReference type="InterPro" id="IPR002649">
    <property type="entry name" value="tRNA_m1G_MeTrfase_TrmD"/>
</dbReference>
<evidence type="ECO:0000256" key="4">
    <source>
        <dbReference type="ARBA" id="ARBA00011738"/>
    </source>
</evidence>
<evidence type="ECO:0000256" key="13">
    <source>
        <dbReference type="ARBA" id="ARBA00033392"/>
    </source>
</evidence>
<comment type="subunit">
    <text evidence="4 15 17">Homodimer.</text>
</comment>
<accession>A0A347ZV28</accession>
<evidence type="ECO:0000313" key="20">
    <source>
        <dbReference type="Proteomes" id="UP000256388"/>
    </source>
</evidence>
<dbReference type="InterPro" id="IPR016009">
    <property type="entry name" value="tRNA_MeTrfase_TRMD/TRM10"/>
</dbReference>
<comment type="caution">
    <text evidence="19">The sequence shown here is derived from an EMBL/GenBank/DDBJ whole genome shotgun (WGS) entry which is preliminary data.</text>
</comment>
<proteinExistence type="inferred from homology"/>
<dbReference type="Gene3D" id="3.40.1280.10">
    <property type="match status" value="1"/>
</dbReference>
<dbReference type="InterPro" id="IPR029028">
    <property type="entry name" value="Alpha/beta_knot_MTases"/>
</dbReference>
<evidence type="ECO:0000256" key="8">
    <source>
        <dbReference type="ARBA" id="ARBA00022603"/>
    </source>
</evidence>
<evidence type="ECO:0000256" key="2">
    <source>
        <dbReference type="ARBA" id="ARBA00004496"/>
    </source>
</evidence>
<evidence type="ECO:0000256" key="16">
    <source>
        <dbReference type="PIRSR" id="PIRSR000386-1"/>
    </source>
</evidence>
<dbReference type="Pfam" id="PF01746">
    <property type="entry name" value="tRNA_m1G_MT"/>
    <property type="match status" value="1"/>
</dbReference>
<dbReference type="NCBIfam" id="NF000648">
    <property type="entry name" value="PRK00026.1"/>
    <property type="match status" value="1"/>
</dbReference>
<evidence type="ECO:0000256" key="1">
    <source>
        <dbReference type="ARBA" id="ARBA00002634"/>
    </source>
</evidence>
<dbReference type="EC" id="2.1.1.228" evidence="5 15"/>
<evidence type="ECO:0000256" key="7">
    <source>
        <dbReference type="ARBA" id="ARBA00022490"/>
    </source>
</evidence>
<keyword evidence="7 15" id="KW-0963">Cytoplasm</keyword>
<dbReference type="HAMAP" id="MF_00605">
    <property type="entry name" value="TrmD"/>
    <property type="match status" value="1"/>
</dbReference>
<comment type="catalytic activity">
    <reaction evidence="14 15 17">
        <text>guanosine(37) in tRNA + S-adenosyl-L-methionine = N(1)-methylguanosine(37) in tRNA + S-adenosyl-L-homocysteine + H(+)</text>
        <dbReference type="Rhea" id="RHEA:36899"/>
        <dbReference type="Rhea" id="RHEA-COMP:10145"/>
        <dbReference type="Rhea" id="RHEA-COMP:10147"/>
        <dbReference type="ChEBI" id="CHEBI:15378"/>
        <dbReference type="ChEBI" id="CHEBI:57856"/>
        <dbReference type="ChEBI" id="CHEBI:59789"/>
        <dbReference type="ChEBI" id="CHEBI:73542"/>
        <dbReference type="ChEBI" id="CHEBI:74269"/>
        <dbReference type="EC" id="2.1.1.228"/>
    </reaction>
</comment>
<dbReference type="NCBIfam" id="TIGR00088">
    <property type="entry name" value="trmD"/>
    <property type="match status" value="1"/>
</dbReference>
<comment type="subcellular location">
    <subcellularLocation>
        <location evidence="2 15 17">Cytoplasm</location>
    </subcellularLocation>
</comment>
<organism evidence="19 20">
    <name type="scientific">Pelolinea submarina</name>
    <dbReference type="NCBI Taxonomy" id="913107"/>
    <lineage>
        <taxon>Bacteria</taxon>
        <taxon>Bacillati</taxon>
        <taxon>Chloroflexota</taxon>
        <taxon>Anaerolineae</taxon>
        <taxon>Anaerolineales</taxon>
        <taxon>Anaerolineaceae</taxon>
        <taxon>Pelolinea</taxon>
    </lineage>
</organism>
<dbReference type="PIRSF" id="PIRSF000386">
    <property type="entry name" value="tRNA_mtase"/>
    <property type="match status" value="1"/>
</dbReference>
<dbReference type="FunFam" id="1.10.1270.20:FF:000001">
    <property type="entry name" value="tRNA (guanine-N(1)-)-methyltransferase"/>
    <property type="match status" value="1"/>
</dbReference>